<evidence type="ECO:0000259" key="2">
    <source>
        <dbReference type="PROSITE" id="PS50093"/>
    </source>
</evidence>
<feature type="chain" id="PRO_5011478177" description="PKD domain-containing protein" evidence="1">
    <location>
        <begin position="20"/>
        <end position="119"/>
    </location>
</feature>
<dbReference type="InterPro" id="IPR035986">
    <property type="entry name" value="PKD_dom_sf"/>
</dbReference>
<feature type="signal peptide" evidence="1">
    <location>
        <begin position="1"/>
        <end position="19"/>
    </location>
</feature>
<dbReference type="InterPro" id="IPR013783">
    <property type="entry name" value="Ig-like_fold"/>
</dbReference>
<dbReference type="Proteomes" id="UP000199045">
    <property type="component" value="Unassembled WGS sequence"/>
</dbReference>
<dbReference type="Pfam" id="PF18911">
    <property type="entry name" value="PKD_4"/>
    <property type="match status" value="1"/>
</dbReference>
<feature type="domain" description="PKD" evidence="2">
    <location>
        <begin position="67"/>
        <end position="114"/>
    </location>
</feature>
<gene>
    <name evidence="3" type="ORF">SAMN04488121_111109</name>
</gene>
<dbReference type="Gene3D" id="2.60.40.10">
    <property type="entry name" value="Immunoglobulins"/>
    <property type="match status" value="1"/>
</dbReference>
<sequence length="119" mass="12994">MKRSLFLILAVFMSIGMYANTGSAKVSPPSFDVRLSTIVASTTLYQASVFLTNPGPADRDLIGHIDWDFGDGSAPVLNGEPVIKHFYQPGTYTIALTFTYVTGETFIVTKQVVIVPIEF</sequence>
<evidence type="ECO:0000313" key="3">
    <source>
        <dbReference type="EMBL" id="SDH34922.1"/>
    </source>
</evidence>
<keyword evidence="1" id="KW-0732">Signal</keyword>
<evidence type="ECO:0000313" key="4">
    <source>
        <dbReference type="Proteomes" id="UP000199045"/>
    </source>
</evidence>
<evidence type="ECO:0000256" key="1">
    <source>
        <dbReference type="SAM" id="SignalP"/>
    </source>
</evidence>
<dbReference type="AlphaFoldDB" id="A0A1G8BNZ1"/>
<dbReference type="EMBL" id="FNBN01000011">
    <property type="protein sequence ID" value="SDH34922.1"/>
    <property type="molecule type" value="Genomic_DNA"/>
</dbReference>
<reference evidence="3 4" key="1">
    <citation type="submission" date="2016-10" db="EMBL/GenBank/DDBJ databases">
        <authorList>
            <person name="de Groot N.N."/>
        </authorList>
    </citation>
    <scope>NUCLEOTIDE SEQUENCE [LARGE SCALE GENOMIC DNA]</scope>
    <source>
        <strain evidence="3 4">DSM 527</strain>
    </source>
</reference>
<dbReference type="RefSeq" id="WP_089837811.1">
    <property type="nucleotide sequence ID" value="NZ_FNBN01000011.1"/>
</dbReference>
<proteinExistence type="predicted"/>
<name>A0A1G8BNZ1_CHIFI</name>
<accession>A0A1G8BNZ1</accession>
<organism evidence="3 4">
    <name type="scientific">Chitinophaga filiformis</name>
    <name type="common">Myxococcus filiformis</name>
    <name type="synonym">Flexibacter filiformis</name>
    <dbReference type="NCBI Taxonomy" id="104663"/>
    <lineage>
        <taxon>Bacteria</taxon>
        <taxon>Pseudomonadati</taxon>
        <taxon>Bacteroidota</taxon>
        <taxon>Chitinophagia</taxon>
        <taxon>Chitinophagales</taxon>
        <taxon>Chitinophagaceae</taxon>
        <taxon>Chitinophaga</taxon>
    </lineage>
</organism>
<dbReference type="InterPro" id="IPR000601">
    <property type="entry name" value="PKD_dom"/>
</dbReference>
<dbReference type="OrthoDB" id="958775at2"/>
<dbReference type="CDD" id="cd00146">
    <property type="entry name" value="PKD"/>
    <property type="match status" value="1"/>
</dbReference>
<dbReference type="PROSITE" id="PS50093">
    <property type="entry name" value="PKD"/>
    <property type="match status" value="1"/>
</dbReference>
<dbReference type="SUPFAM" id="SSF49299">
    <property type="entry name" value="PKD domain"/>
    <property type="match status" value="1"/>
</dbReference>
<protein>
    <recommendedName>
        <fullName evidence="2">PKD domain-containing protein</fullName>
    </recommendedName>
</protein>